<feature type="compositionally biased region" description="Basic and acidic residues" evidence="1">
    <location>
        <begin position="13"/>
        <end position="25"/>
    </location>
</feature>
<feature type="region of interest" description="Disordered" evidence="1">
    <location>
        <begin position="84"/>
        <end position="117"/>
    </location>
</feature>
<proteinExistence type="predicted"/>
<accession>A0A4Z2H9W4</accession>
<dbReference type="Proteomes" id="UP000314294">
    <property type="component" value="Unassembled WGS sequence"/>
</dbReference>
<comment type="caution">
    <text evidence="2">The sequence shown here is derived from an EMBL/GenBank/DDBJ whole genome shotgun (WGS) entry which is preliminary data.</text>
</comment>
<reference evidence="2 3" key="1">
    <citation type="submission" date="2019-03" db="EMBL/GenBank/DDBJ databases">
        <title>First draft genome of Liparis tanakae, snailfish: a comprehensive survey of snailfish specific genes.</title>
        <authorList>
            <person name="Kim W."/>
            <person name="Song I."/>
            <person name="Jeong J.-H."/>
            <person name="Kim D."/>
            <person name="Kim S."/>
            <person name="Ryu S."/>
            <person name="Song J.Y."/>
            <person name="Lee S.K."/>
        </authorList>
    </citation>
    <scope>NUCLEOTIDE SEQUENCE [LARGE SCALE GENOMIC DNA]</scope>
    <source>
        <tissue evidence="2">Muscle</tissue>
    </source>
</reference>
<protein>
    <submittedName>
        <fullName evidence="2">Uncharacterized protein</fullName>
    </submittedName>
</protein>
<dbReference type="EMBL" id="SRLO01000294">
    <property type="protein sequence ID" value="TNN62401.1"/>
    <property type="molecule type" value="Genomic_DNA"/>
</dbReference>
<evidence type="ECO:0000313" key="3">
    <source>
        <dbReference type="Proteomes" id="UP000314294"/>
    </source>
</evidence>
<organism evidence="2 3">
    <name type="scientific">Liparis tanakae</name>
    <name type="common">Tanaka's snailfish</name>
    <dbReference type="NCBI Taxonomy" id="230148"/>
    <lineage>
        <taxon>Eukaryota</taxon>
        <taxon>Metazoa</taxon>
        <taxon>Chordata</taxon>
        <taxon>Craniata</taxon>
        <taxon>Vertebrata</taxon>
        <taxon>Euteleostomi</taxon>
        <taxon>Actinopterygii</taxon>
        <taxon>Neopterygii</taxon>
        <taxon>Teleostei</taxon>
        <taxon>Neoteleostei</taxon>
        <taxon>Acanthomorphata</taxon>
        <taxon>Eupercaria</taxon>
        <taxon>Perciformes</taxon>
        <taxon>Cottioidei</taxon>
        <taxon>Cottales</taxon>
        <taxon>Liparidae</taxon>
        <taxon>Liparis</taxon>
    </lineage>
</organism>
<feature type="compositionally biased region" description="Basic and acidic residues" evidence="1">
    <location>
        <begin position="99"/>
        <end position="117"/>
    </location>
</feature>
<gene>
    <name evidence="2" type="ORF">EYF80_027412</name>
</gene>
<feature type="region of interest" description="Disordered" evidence="1">
    <location>
        <begin position="1"/>
        <end position="33"/>
    </location>
</feature>
<evidence type="ECO:0000313" key="2">
    <source>
        <dbReference type="EMBL" id="TNN62401.1"/>
    </source>
</evidence>
<dbReference type="AlphaFoldDB" id="A0A4Z2H9W4"/>
<name>A0A4Z2H9W4_9TELE</name>
<keyword evidence="3" id="KW-1185">Reference proteome</keyword>
<sequence length="117" mass="13217">MLEGAHGHSSYYARERRDGREKGEGSDVNNSRFREDNALGVMKMMRVTVKGAPSLLVWCYTTLRKTLMEAEHYAEGFGTDNSSLLLTVPEPRPSNQHPVHQEHGKIGDDYEHESTVN</sequence>
<evidence type="ECO:0000256" key="1">
    <source>
        <dbReference type="SAM" id="MobiDB-lite"/>
    </source>
</evidence>